<accession>A0AAV8G7U7</accession>
<keyword evidence="12" id="KW-1185">Reference proteome</keyword>
<keyword evidence="4" id="KW-0547">Nucleotide-binding</keyword>
<dbReference type="InterPro" id="IPR032675">
    <property type="entry name" value="LRR_dom_sf"/>
</dbReference>
<evidence type="ECO:0000256" key="6">
    <source>
        <dbReference type="SAM" id="Coils"/>
    </source>
</evidence>
<protein>
    <submittedName>
        <fullName evidence="11">Disease resistance protein (CC-NBS-LRR class) family</fullName>
    </submittedName>
</protein>
<dbReference type="InterPro" id="IPR036388">
    <property type="entry name" value="WH-like_DNA-bd_sf"/>
</dbReference>
<dbReference type="InterPro" id="IPR038005">
    <property type="entry name" value="RX-like_CC"/>
</dbReference>
<dbReference type="Gene3D" id="1.10.8.430">
    <property type="entry name" value="Helical domain of apoptotic protease-activating factors"/>
    <property type="match status" value="1"/>
</dbReference>
<dbReference type="InterPro" id="IPR042197">
    <property type="entry name" value="Apaf_helical"/>
</dbReference>
<feature type="domain" description="NB-ARC" evidence="7">
    <location>
        <begin position="167"/>
        <end position="337"/>
    </location>
</feature>
<dbReference type="PRINTS" id="PR00364">
    <property type="entry name" value="DISEASERSIST"/>
</dbReference>
<dbReference type="GO" id="GO:0043531">
    <property type="term" value="F:ADP binding"/>
    <property type="evidence" value="ECO:0007669"/>
    <property type="project" value="InterPro"/>
</dbReference>
<keyword evidence="5" id="KW-0611">Plant defense</keyword>
<feature type="domain" description="Disease resistance R13L4/SHOC-2-like LRR" evidence="10">
    <location>
        <begin position="603"/>
        <end position="847"/>
    </location>
</feature>
<dbReference type="GO" id="GO:0009626">
    <property type="term" value="P:plant-type hypersensitive response"/>
    <property type="evidence" value="ECO:0007669"/>
    <property type="project" value="UniProtKB-ARBA"/>
</dbReference>
<comment type="caution">
    <text evidence="11">The sequence shown here is derived from an EMBL/GenBank/DDBJ whole genome shotgun (WGS) entry which is preliminary data.</text>
</comment>
<dbReference type="Gene3D" id="1.10.10.10">
    <property type="entry name" value="Winged helix-like DNA-binding domain superfamily/Winged helix DNA-binding domain"/>
    <property type="match status" value="1"/>
</dbReference>
<dbReference type="EMBL" id="JAMFTS010000002">
    <property type="protein sequence ID" value="KAJ4798602.1"/>
    <property type="molecule type" value="Genomic_DNA"/>
</dbReference>
<name>A0AAV8G7U7_9POAL</name>
<keyword evidence="6" id="KW-0175">Coiled coil</keyword>
<sequence>MAEAVVRYVLGKITEAAYEEALLLYGVGDKVEWAKRELQWVSAFIKDADAKQNKDARVKQWVEDVKEVAYMIEDALDKFFVRMGGGRSKDALRWVAGMPKVLIVKHEVGTEINKIKQRMSEIEKNVTLFELEQRGNSSSSGGSSTRQQPVRPIVVPEIDKTEVVGFQDDIDHICEQLLDQSISRRSVISIVGAGGRGKTTLSTKIYKSIGVGHHFDCRIWITISQEFKIINIVKKMLEKLQINAREVGDEEYFITLLHLSLSKKRYLIVLDDVWSSDHWSQLEVAFPEDNNGSRVLITTRFMNIAKESDAANKPYELGILSKDESQQLLLKKVFPNQPVNKCPDHLLPLINQFAQKCGGWPLALVVLGGILSTKDLDYNIWNEIILKLDWQIEGSKCLDIISTSYDDLPIHLKQCFMYIASFPEDYKVRASTLIQLWIAEGIVQHQSTKRMEKTAEDYLEELVQRCMVRVSKRSWSGRITFCYIHDILRELAISKAKESNFLQVCPKSNVDSTSRISASTRRIAFHEYVNVELPIGSVAPNLRSLIYFGEHLPNYNKLRMVRVLHLEYSRYIRDPNDDPKWLRHWTNLRYFRSNIEFYPRKMPTSFWNNKMLRHVKMAKGSFVMGPPSSANLDNLVTLKGVVARGEWKAKLPHFPRIRKLGVFIDSDIDWEALINSMAKLEHLNSLSVTGDQYAVFTPGLETVADHRWNRFTPAFKSFEQVRSLRLNYSWARNVVCDSSFFPSHLVKLTLKNSYLEQDLLSALEKLPSLKVLRMLDFSYRGKQLIFYARGFKSLQQLKISFLLNLLELKVEEGAMPMLNLLKIRYCIQLEMVPDLQYLTNLRELNIREMSDEFRSKLKGADQHKVKHIPSVKINQKPLVLNVC</sequence>
<dbReference type="InterPro" id="IPR058922">
    <property type="entry name" value="WHD_DRP"/>
</dbReference>
<dbReference type="AlphaFoldDB" id="A0AAV8G7U7"/>
<evidence type="ECO:0000256" key="2">
    <source>
        <dbReference type="ARBA" id="ARBA00022614"/>
    </source>
</evidence>
<dbReference type="CDD" id="cd14798">
    <property type="entry name" value="RX-CC_like"/>
    <property type="match status" value="1"/>
</dbReference>
<dbReference type="Gene3D" id="3.80.10.10">
    <property type="entry name" value="Ribonuclease Inhibitor"/>
    <property type="match status" value="1"/>
</dbReference>
<dbReference type="Proteomes" id="UP001140206">
    <property type="component" value="Chromosome 2"/>
</dbReference>
<dbReference type="FunFam" id="1.10.10.10:FF:000322">
    <property type="entry name" value="Probable disease resistance protein At1g63360"/>
    <property type="match status" value="1"/>
</dbReference>
<evidence type="ECO:0000259" key="10">
    <source>
        <dbReference type="Pfam" id="PF23598"/>
    </source>
</evidence>
<proteinExistence type="inferred from homology"/>
<feature type="coiled-coil region" evidence="6">
    <location>
        <begin position="105"/>
        <end position="132"/>
    </location>
</feature>
<dbReference type="GO" id="GO:0042742">
    <property type="term" value="P:defense response to bacterium"/>
    <property type="evidence" value="ECO:0007669"/>
    <property type="project" value="UniProtKB-ARBA"/>
</dbReference>
<dbReference type="SUPFAM" id="SSF52540">
    <property type="entry name" value="P-loop containing nucleoside triphosphate hydrolases"/>
    <property type="match status" value="1"/>
</dbReference>
<dbReference type="SUPFAM" id="SSF52058">
    <property type="entry name" value="L domain-like"/>
    <property type="match status" value="1"/>
</dbReference>
<keyword evidence="3" id="KW-0677">Repeat</keyword>
<evidence type="ECO:0000256" key="1">
    <source>
        <dbReference type="ARBA" id="ARBA00008894"/>
    </source>
</evidence>
<feature type="domain" description="Disease resistance N-terminal" evidence="8">
    <location>
        <begin position="5"/>
        <end position="89"/>
    </location>
</feature>
<dbReference type="InterPro" id="IPR055414">
    <property type="entry name" value="LRR_R13L4/SHOC2-like"/>
</dbReference>
<evidence type="ECO:0000256" key="3">
    <source>
        <dbReference type="ARBA" id="ARBA00022737"/>
    </source>
</evidence>
<dbReference type="InterPro" id="IPR027417">
    <property type="entry name" value="P-loop_NTPase"/>
</dbReference>
<dbReference type="Gene3D" id="1.20.5.4130">
    <property type="match status" value="1"/>
</dbReference>
<evidence type="ECO:0000313" key="11">
    <source>
        <dbReference type="EMBL" id="KAJ4798602.1"/>
    </source>
</evidence>
<dbReference type="InterPro" id="IPR002182">
    <property type="entry name" value="NB-ARC"/>
</dbReference>
<dbReference type="PANTHER" id="PTHR23155">
    <property type="entry name" value="DISEASE RESISTANCE PROTEIN RP"/>
    <property type="match status" value="1"/>
</dbReference>
<dbReference type="Gene3D" id="3.40.50.300">
    <property type="entry name" value="P-loop containing nucleotide triphosphate hydrolases"/>
    <property type="match status" value="1"/>
</dbReference>
<dbReference type="Pfam" id="PF00931">
    <property type="entry name" value="NB-ARC"/>
    <property type="match status" value="1"/>
</dbReference>
<reference evidence="11" key="1">
    <citation type="submission" date="2022-08" db="EMBL/GenBank/DDBJ databases">
        <authorList>
            <person name="Marques A."/>
        </authorList>
    </citation>
    <scope>NUCLEOTIDE SEQUENCE</scope>
    <source>
        <strain evidence="11">RhyPub2mFocal</strain>
        <tissue evidence="11">Leaves</tissue>
    </source>
</reference>
<gene>
    <name evidence="11" type="ORF">LUZ62_049848</name>
</gene>
<dbReference type="Pfam" id="PF23559">
    <property type="entry name" value="WHD_DRP"/>
    <property type="match status" value="1"/>
</dbReference>
<dbReference type="GO" id="GO:0002758">
    <property type="term" value="P:innate immune response-activating signaling pathway"/>
    <property type="evidence" value="ECO:0007669"/>
    <property type="project" value="UniProtKB-ARBA"/>
</dbReference>
<evidence type="ECO:0000313" key="12">
    <source>
        <dbReference type="Proteomes" id="UP001140206"/>
    </source>
</evidence>
<dbReference type="FunFam" id="3.40.50.300:FF:001091">
    <property type="entry name" value="Probable disease resistance protein At1g61300"/>
    <property type="match status" value="1"/>
</dbReference>
<feature type="domain" description="Disease resistance protein winged helix" evidence="9">
    <location>
        <begin position="422"/>
        <end position="492"/>
    </location>
</feature>
<evidence type="ECO:0000256" key="4">
    <source>
        <dbReference type="ARBA" id="ARBA00022741"/>
    </source>
</evidence>
<evidence type="ECO:0000259" key="7">
    <source>
        <dbReference type="Pfam" id="PF00931"/>
    </source>
</evidence>
<dbReference type="InterPro" id="IPR044974">
    <property type="entry name" value="Disease_R_plants"/>
</dbReference>
<organism evidence="11 12">
    <name type="scientific">Rhynchospora pubera</name>
    <dbReference type="NCBI Taxonomy" id="906938"/>
    <lineage>
        <taxon>Eukaryota</taxon>
        <taxon>Viridiplantae</taxon>
        <taxon>Streptophyta</taxon>
        <taxon>Embryophyta</taxon>
        <taxon>Tracheophyta</taxon>
        <taxon>Spermatophyta</taxon>
        <taxon>Magnoliopsida</taxon>
        <taxon>Liliopsida</taxon>
        <taxon>Poales</taxon>
        <taxon>Cyperaceae</taxon>
        <taxon>Cyperoideae</taxon>
        <taxon>Rhynchosporeae</taxon>
        <taxon>Rhynchospora</taxon>
    </lineage>
</organism>
<comment type="similarity">
    <text evidence="1">Belongs to the disease resistance NB-LRR family.</text>
</comment>
<dbReference type="InterPro" id="IPR041118">
    <property type="entry name" value="Rx_N"/>
</dbReference>
<evidence type="ECO:0000259" key="9">
    <source>
        <dbReference type="Pfam" id="PF23559"/>
    </source>
</evidence>
<dbReference type="PANTHER" id="PTHR23155:SF1185">
    <property type="entry name" value="DISEASE RESISTANCE RPP8-LIKE PROTEIN 3-RELATED"/>
    <property type="match status" value="1"/>
</dbReference>
<evidence type="ECO:0000259" key="8">
    <source>
        <dbReference type="Pfam" id="PF18052"/>
    </source>
</evidence>
<dbReference type="Pfam" id="PF23598">
    <property type="entry name" value="LRR_14"/>
    <property type="match status" value="1"/>
</dbReference>
<keyword evidence="2" id="KW-0433">Leucine-rich repeat</keyword>
<evidence type="ECO:0000256" key="5">
    <source>
        <dbReference type="ARBA" id="ARBA00022821"/>
    </source>
</evidence>
<dbReference type="Pfam" id="PF18052">
    <property type="entry name" value="Rx_N"/>
    <property type="match status" value="1"/>
</dbReference>